<dbReference type="AlphaFoldDB" id="A0A7W7MAV9"/>
<comment type="caution">
    <text evidence="14">The sequence shown here is derived from an EMBL/GenBank/DDBJ whole genome shotgun (WGS) entry which is preliminary data.</text>
</comment>
<dbReference type="InterPro" id="IPR003594">
    <property type="entry name" value="HATPase_dom"/>
</dbReference>
<reference evidence="14 15" key="1">
    <citation type="submission" date="2020-08" db="EMBL/GenBank/DDBJ databases">
        <title>Sequencing the genomes of 1000 actinobacteria strains.</title>
        <authorList>
            <person name="Klenk H.-P."/>
        </authorList>
    </citation>
    <scope>NUCLEOTIDE SEQUENCE [LARGE SCALE GENOMIC DNA]</scope>
    <source>
        <strain evidence="14 15">DSM 45809</strain>
    </source>
</reference>
<dbReference type="PANTHER" id="PTHR24421">
    <property type="entry name" value="NITRATE/NITRITE SENSOR PROTEIN NARX-RELATED"/>
    <property type="match status" value="1"/>
</dbReference>
<name>A0A7W7MAV9_9ACTN</name>
<feature type="domain" description="Histidine kinase/HSP90-like ATPase" evidence="11">
    <location>
        <begin position="295"/>
        <end position="362"/>
    </location>
</feature>
<dbReference type="CDD" id="cd16917">
    <property type="entry name" value="HATPase_UhpB-NarQ-NarX-like"/>
    <property type="match status" value="1"/>
</dbReference>
<keyword evidence="15" id="KW-1185">Reference proteome</keyword>
<evidence type="ECO:0000259" key="12">
    <source>
        <dbReference type="Pfam" id="PF07730"/>
    </source>
</evidence>
<evidence type="ECO:0000256" key="3">
    <source>
        <dbReference type="ARBA" id="ARBA00022553"/>
    </source>
</evidence>
<dbReference type="SUPFAM" id="SSF55874">
    <property type="entry name" value="ATPase domain of HSP90 chaperone/DNA topoisomerase II/histidine kinase"/>
    <property type="match status" value="1"/>
</dbReference>
<feature type="region of interest" description="Disordered" evidence="9">
    <location>
        <begin position="333"/>
        <end position="361"/>
    </location>
</feature>
<dbReference type="InterPro" id="IPR050482">
    <property type="entry name" value="Sensor_HK_TwoCompSys"/>
</dbReference>
<keyword evidence="4" id="KW-0808">Transferase</keyword>
<keyword evidence="7" id="KW-0067">ATP-binding</keyword>
<keyword evidence="10" id="KW-1133">Transmembrane helix</keyword>
<feature type="transmembrane region" description="Helical" evidence="10">
    <location>
        <begin position="105"/>
        <end position="123"/>
    </location>
</feature>
<feature type="domain" description="Signal transduction histidine kinase subgroup 3 dimerisation and phosphoacceptor" evidence="12">
    <location>
        <begin position="183"/>
        <end position="249"/>
    </location>
</feature>
<evidence type="ECO:0000256" key="6">
    <source>
        <dbReference type="ARBA" id="ARBA00022777"/>
    </source>
</evidence>
<evidence type="ECO:0000313" key="14">
    <source>
        <dbReference type="EMBL" id="MBB4743494.1"/>
    </source>
</evidence>
<evidence type="ECO:0000256" key="1">
    <source>
        <dbReference type="ARBA" id="ARBA00000085"/>
    </source>
</evidence>
<gene>
    <name evidence="14" type="ORF">BJY16_006953</name>
</gene>
<dbReference type="Gene3D" id="1.20.5.1930">
    <property type="match status" value="1"/>
</dbReference>
<dbReference type="InterPro" id="IPR055558">
    <property type="entry name" value="DUF7134"/>
</dbReference>
<evidence type="ECO:0000256" key="4">
    <source>
        <dbReference type="ARBA" id="ARBA00022679"/>
    </source>
</evidence>
<evidence type="ECO:0000259" key="11">
    <source>
        <dbReference type="Pfam" id="PF02518"/>
    </source>
</evidence>
<dbReference type="Proteomes" id="UP000546162">
    <property type="component" value="Unassembled WGS sequence"/>
</dbReference>
<keyword evidence="3" id="KW-0597">Phosphoprotein</keyword>
<dbReference type="GO" id="GO:0005524">
    <property type="term" value="F:ATP binding"/>
    <property type="evidence" value="ECO:0007669"/>
    <property type="project" value="UniProtKB-KW"/>
</dbReference>
<evidence type="ECO:0000259" key="13">
    <source>
        <dbReference type="Pfam" id="PF23539"/>
    </source>
</evidence>
<dbReference type="InterPro" id="IPR011712">
    <property type="entry name" value="Sig_transdc_His_kin_sub3_dim/P"/>
</dbReference>
<evidence type="ECO:0000256" key="9">
    <source>
        <dbReference type="SAM" id="MobiDB-lite"/>
    </source>
</evidence>
<keyword evidence="5" id="KW-0547">Nucleotide-binding</keyword>
<dbReference type="EC" id="2.7.13.3" evidence="2"/>
<organism evidence="14 15">
    <name type="scientific">Actinoplanes octamycinicus</name>
    <dbReference type="NCBI Taxonomy" id="135948"/>
    <lineage>
        <taxon>Bacteria</taxon>
        <taxon>Bacillati</taxon>
        <taxon>Actinomycetota</taxon>
        <taxon>Actinomycetes</taxon>
        <taxon>Micromonosporales</taxon>
        <taxon>Micromonosporaceae</taxon>
        <taxon>Actinoplanes</taxon>
    </lineage>
</organism>
<dbReference type="PANTHER" id="PTHR24421:SF10">
    <property type="entry name" value="NITRATE_NITRITE SENSOR PROTEIN NARQ"/>
    <property type="match status" value="1"/>
</dbReference>
<dbReference type="InterPro" id="IPR036890">
    <property type="entry name" value="HATPase_C_sf"/>
</dbReference>
<dbReference type="EMBL" id="JACHNB010000001">
    <property type="protein sequence ID" value="MBB4743494.1"/>
    <property type="molecule type" value="Genomic_DNA"/>
</dbReference>
<feature type="domain" description="DUF7134" evidence="13">
    <location>
        <begin position="14"/>
        <end position="155"/>
    </location>
</feature>
<dbReference type="Pfam" id="PF23539">
    <property type="entry name" value="DUF7134"/>
    <property type="match status" value="1"/>
</dbReference>
<protein>
    <recommendedName>
        <fullName evidence="2">histidine kinase</fullName>
        <ecNumber evidence="2">2.7.13.3</ecNumber>
    </recommendedName>
</protein>
<sequence length="381" mass="39444">MDSGTVRRWLAPLGDVLLALAVFALSVQAIVTDGGDCDCQVTAWTYVAAAGQALPIAARRAAPFAVNLLVAPSAIIFATADWPALPVPLGPLIAIHAAASYAHRWQASLVLAGALVAVPVTLLGREAGTDSVEGLHTVLIIVIAWLLGWVGRYRRTALAEAARRAATLDLLRDAERAGAVAAERARIAREMHDLLSHSVSVMVVLAEGGAAAAEAGRGGVATTFDSIAGRGRRTLAELRAMLGVLRAPAETGGLQPLPALADLTGLVAETRQAGVQVSLHGPTDAPVNSAGGLAAYRIVQESLTNAVRHAPGAPVRVEVGADDQMLTVRVTNRAPDPSRRGTGHGLRGMRERAASAGGTLTSGPVDDQWVVDLRLPLSERG</sequence>
<evidence type="ECO:0000256" key="10">
    <source>
        <dbReference type="SAM" id="Phobius"/>
    </source>
</evidence>
<feature type="transmembrane region" description="Helical" evidence="10">
    <location>
        <begin position="135"/>
        <end position="153"/>
    </location>
</feature>
<dbReference type="Pfam" id="PF02518">
    <property type="entry name" value="HATPase_c"/>
    <property type="match status" value="1"/>
</dbReference>
<feature type="transmembrane region" description="Helical" evidence="10">
    <location>
        <begin position="65"/>
        <end position="85"/>
    </location>
</feature>
<dbReference type="RefSeq" id="WP_185043765.1">
    <property type="nucleotide sequence ID" value="NZ_BAABFG010000005.1"/>
</dbReference>
<keyword evidence="10" id="KW-0472">Membrane</keyword>
<dbReference type="GO" id="GO:0016020">
    <property type="term" value="C:membrane"/>
    <property type="evidence" value="ECO:0007669"/>
    <property type="project" value="InterPro"/>
</dbReference>
<proteinExistence type="predicted"/>
<feature type="transmembrane region" description="Helical" evidence="10">
    <location>
        <begin position="43"/>
        <end position="58"/>
    </location>
</feature>
<dbReference type="Pfam" id="PF07730">
    <property type="entry name" value="HisKA_3"/>
    <property type="match status" value="1"/>
</dbReference>
<comment type="catalytic activity">
    <reaction evidence="1">
        <text>ATP + protein L-histidine = ADP + protein N-phospho-L-histidine.</text>
        <dbReference type="EC" id="2.7.13.3"/>
    </reaction>
</comment>
<evidence type="ECO:0000256" key="7">
    <source>
        <dbReference type="ARBA" id="ARBA00022840"/>
    </source>
</evidence>
<dbReference type="GO" id="GO:0000155">
    <property type="term" value="F:phosphorelay sensor kinase activity"/>
    <property type="evidence" value="ECO:0007669"/>
    <property type="project" value="InterPro"/>
</dbReference>
<keyword evidence="10" id="KW-0812">Transmembrane</keyword>
<dbReference type="GO" id="GO:0046983">
    <property type="term" value="F:protein dimerization activity"/>
    <property type="evidence" value="ECO:0007669"/>
    <property type="project" value="InterPro"/>
</dbReference>
<evidence type="ECO:0000256" key="2">
    <source>
        <dbReference type="ARBA" id="ARBA00012438"/>
    </source>
</evidence>
<evidence type="ECO:0000256" key="8">
    <source>
        <dbReference type="ARBA" id="ARBA00023012"/>
    </source>
</evidence>
<accession>A0A7W7MAV9</accession>
<keyword evidence="8" id="KW-0902">Two-component regulatory system</keyword>
<evidence type="ECO:0000313" key="15">
    <source>
        <dbReference type="Proteomes" id="UP000546162"/>
    </source>
</evidence>
<dbReference type="Gene3D" id="3.30.565.10">
    <property type="entry name" value="Histidine kinase-like ATPase, C-terminal domain"/>
    <property type="match status" value="1"/>
</dbReference>
<evidence type="ECO:0000256" key="5">
    <source>
        <dbReference type="ARBA" id="ARBA00022741"/>
    </source>
</evidence>
<feature type="transmembrane region" description="Helical" evidence="10">
    <location>
        <begin position="12"/>
        <end position="31"/>
    </location>
</feature>
<keyword evidence="6 14" id="KW-0418">Kinase</keyword>